<dbReference type="Gene3D" id="3.40.50.720">
    <property type="entry name" value="NAD(P)-binding Rossmann-like Domain"/>
    <property type="match status" value="1"/>
</dbReference>
<dbReference type="EMBL" id="JACHWU010000002">
    <property type="protein sequence ID" value="MBB3051416.1"/>
    <property type="molecule type" value="Genomic_DNA"/>
</dbReference>
<name>A0A839S0Y8_9PSEU</name>
<dbReference type="PANTHER" id="PTHR24321">
    <property type="entry name" value="DEHYDROGENASES, SHORT CHAIN"/>
    <property type="match status" value="1"/>
</dbReference>
<gene>
    <name evidence="3" type="ORF">FHS23_002439</name>
</gene>
<dbReference type="PRINTS" id="PR00080">
    <property type="entry name" value="SDRFAMILY"/>
</dbReference>
<evidence type="ECO:0000256" key="1">
    <source>
        <dbReference type="ARBA" id="ARBA00006484"/>
    </source>
</evidence>
<dbReference type="InterPro" id="IPR002347">
    <property type="entry name" value="SDR_fam"/>
</dbReference>
<evidence type="ECO:0000256" key="2">
    <source>
        <dbReference type="ARBA" id="ARBA00023002"/>
    </source>
</evidence>
<dbReference type="FunFam" id="3.40.50.720:FF:000084">
    <property type="entry name" value="Short-chain dehydrogenase reductase"/>
    <property type="match status" value="1"/>
</dbReference>
<comment type="caution">
    <text evidence="3">The sequence shown here is derived from an EMBL/GenBank/DDBJ whole genome shotgun (WGS) entry which is preliminary data.</text>
</comment>
<dbReference type="SUPFAM" id="SSF51735">
    <property type="entry name" value="NAD(P)-binding Rossmann-fold domains"/>
    <property type="match status" value="1"/>
</dbReference>
<comment type="similarity">
    <text evidence="1">Belongs to the short-chain dehydrogenases/reductases (SDR) family.</text>
</comment>
<dbReference type="PROSITE" id="PS00061">
    <property type="entry name" value="ADH_SHORT"/>
    <property type="match status" value="1"/>
</dbReference>
<evidence type="ECO:0000313" key="3">
    <source>
        <dbReference type="EMBL" id="MBB3051416.1"/>
    </source>
</evidence>
<dbReference type="InterPro" id="IPR020904">
    <property type="entry name" value="Sc_DH/Rdtase_CS"/>
</dbReference>
<protein>
    <submittedName>
        <fullName evidence="3">NAD(P)-dependent dehydrogenase (Short-subunit alcohol dehydrogenase family)</fullName>
    </submittedName>
</protein>
<proteinExistence type="inferred from homology"/>
<keyword evidence="2" id="KW-0560">Oxidoreductase</keyword>
<dbReference type="PRINTS" id="PR00081">
    <property type="entry name" value="GDHRDH"/>
</dbReference>
<evidence type="ECO:0000313" key="4">
    <source>
        <dbReference type="Proteomes" id="UP000550714"/>
    </source>
</evidence>
<keyword evidence="4" id="KW-1185">Reference proteome</keyword>
<dbReference type="Pfam" id="PF13561">
    <property type="entry name" value="adh_short_C2"/>
    <property type="match status" value="1"/>
</dbReference>
<accession>A0A839S0Y8</accession>
<reference evidence="3 4" key="1">
    <citation type="submission" date="2020-08" db="EMBL/GenBank/DDBJ databases">
        <title>Genomic Encyclopedia of Type Strains, Phase III (KMG-III): the genomes of soil and plant-associated and newly described type strains.</title>
        <authorList>
            <person name="Whitman W."/>
        </authorList>
    </citation>
    <scope>NUCLEOTIDE SEQUENCE [LARGE SCALE GENOMIC DNA]</scope>
    <source>
        <strain evidence="3 4">CECT 8577</strain>
    </source>
</reference>
<dbReference type="RefSeq" id="WP_183653273.1">
    <property type="nucleotide sequence ID" value="NZ_JACHWU010000002.1"/>
</dbReference>
<dbReference type="GO" id="GO:0016491">
    <property type="term" value="F:oxidoreductase activity"/>
    <property type="evidence" value="ECO:0007669"/>
    <property type="project" value="UniProtKB-KW"/>
</dbReference>
<sequence length="251" mass="24836">MATYDVANRSAIVTGAGSGIGRAVARLLAANGAAVVVADLDGDAAQAVAGEISDSGGRAAVLVGDASVADLHVDAVGEAEKLAPLRIAVNNAGIGGGAAELADYSLDSWNAVLDLNLGGVLHGLQAQIPAMLAHGGGSIVNMSSMLGSVGFPGNSAYVTSKHALQGLTKNAALEYGARGIRVNAVGPGFVNTPAVANALDDATQRDLAGRHALGRMAEPEEVAHLVAFLAGDAAGFVTGSYHLVDGGYTAS</sequence>
<dbReference type="Proteomes" id="UP000550714">
    <property type="component" value="Unassembled WGS sequence"/>
</dbReference>
<dbReference type="CDD" id="cd05233">
    <property type="entry name" value="SDR_c"/>
    <property type="match status" value="1"/>
</dbReference>
<dbReference type="AlphaFoldDB" id="A0A839S0Y8"/>
<dbReference type="InterPro" id="IPR036291">
    <property type="entry name" value="NAD(P)-bd_dom_sf"/>
</dbReference>
<dbReference type="PANTHER" id="PTHR24321:SF8">
    <property type="entry name" value="ESTRADIOL 17-BETA-DEHYDROGENASE 8-RELATED"/>
    <property type="match status" value="1"/>
</dbReference>
<organism evidence="3 4">
    <name type="scientific">Prauserella isguenensis</name>
    <dbReference type="NCBI Taxonomy" id="1470180"/>
    <lineage>
        <taxon>Bacteria</taxon>
        <taxon>Bacillati</taxon>
        <taxon>Actinomycetota</taxon>
        <taxon>Actinomycetes</taxon>
        <taxon>Pseudonocardiales</taxon>
        <taxon>Pseudonocardiaceae</taxon>
        <taxon>Prauserella</taxon>
    </lineage>
</organism>